<name>A0A953I3G6_SYMTR</name>
<sequence>MTETELRELTAGFVPWNQWVRPVAESKVALVATAGVYLKHGLQEPYDDGRPGGDPSFREFPVVVRYEDLAVAGPLPASAREDLNLVFPLERLRAMAESRAIDAVAPFAYSFSGTITDPVPLLAGYGPSVAYRIRRMGADVALVCVAGGTGRLTAALVARLIELAGVPTVVLDGEADGLRGLGIPRGVAIRRLAAPGDAEGQQRLLRAALEAAWDLHEPGVVEL</sequence>
<dbReference type="EMBL" id="PIUK01000067">
    <property type="protein sequence ID" value="MBY6276237.1"/>
    <property type="molecule type" value="Genomic_DNA"/>
</dbReference>
<organism evidence="1 2">
    <name type="scientific">Symbiobacterium thermophilum</name>
    <dbReference type="NCBI Taxonomy" id="2734"/>
    <lineage>
        <taxon>Bacteria</taxon>
        <taxon>Bacillati</taxon>
        <taxon>Bacillota</taxon>
        <taxon>Clostridia</taxon>
        <taxon>Eubacteriales</taxon>
        <taxon>Symbiobacteriaceae</taxon>
        <taxon>Symbiobacterium</taxon>
    </lineage>
</organism>
<dbReference type="RefSeq" id="WP_273379238.1">
    <property type="nucleotide sequence ID" value="NZ_PIUK01000067.1"/>
</dbReference>
<reference evidence="1" key="1">
    <citation type="submission" date="2017-11" db="EMBL/GenBank/DDBJ databases">
        <title>Three new genomes from thermophilic consortium.</title>
        <authorList>
            <person name="Quaggio R."/>
            <person name="Amgarten D."/>
            <person name="Setubal J.C."/>
        </authorList>
    </citation>
    <scope>NUCLEOTIDE SEQUENCE</scope>
    <source>
        <strain evidence="1">ZCTH01-B2</strain>
    </source>
</reference>
<dbReference type="Proteomes" id="UP000732377">
    <property type="component" value="Unassembled WGS sequence"/>
</dbReference>
<gene>
    <name evidence="1" type="ORF">CWE10_08445</name>
</gene>
<dbReference type="AlphaFoldDB" id="A0A953I3G6"/>
<proteinExistence type="predicted"/>
<accession>A0A953I3G6</accession>
<protein>
    <submittedName>
        <fullName evidence="1">Uncharacterized protein</fullName>
    </submittedName>
</protein>
<comment type="caution">
    <text evidence="1">The sequence shown here is derived from an EMBL/GenBank/DDBJ whole genome shotgun (WGS) entry which is preliminary data.</text>
</comment>
<evidence type="ECO:0000313" key="2">
    <source>
        <dbReference type="Proteomes" id="UP000732377"/>
    </source>
</evidence>
<evidence type="ECO:0000313" key="1">
    <source>
        <dbReference type="EMBL" id="MBY6276237.1"/>
    </source>
</evidence>